<feature type="transmembrane region" description="Helical" evidence="1">
    <location>
        <begin position="143"/>
        <end position="164"/>
    </location>
</feature>
<proteinExistence type="predicted"/>
<evidence type="ECO:0000313" key="2">
    <source>
        <dbReference type="EMBL" id="KVH89346.1"/>
    </source>
</evidence>
<keyword evidence="1" id="KW-0812">Transmembrane</keyword>
<accession>A0A103XER1</accession>
<sequence length="196" mass="21928">ISKRLLLAPAINFTKRKPAKSRTTQFGEKRWVMDTIDITGAKDCLLILLVPDNILLKDMLILLKDILILLLEDTHKLIILLMADIRHRHMFVPCPMLILRQPIMVHRLHVIQGMEATNTDSEHSLLEVQRQWRLHVALTIRPMVTGLMVVMGTTGIIMVGISMVSSSTQSLASAGSIEGYTGNTKCGNDSCICYVI</sequence>
<evidence type="ECO:0000256" key="1">
    <source>
        <dbReference type="SAM" id="Phobius"/>
    </source>
</evidence>
<feature type="non-terminal residue" evidence="2">
    <location>
        <position position="1"/>
    </location>
</feature>
<name>A0A103XER1_CYNCS</name>
<keyword evidence="3" id="KW-1185">Reference proteome</keyword>
<gene>
    <name evidence="2" type="ORF">Ccrd_008667</name>
</gene>
<protein>
    <submittedName>
        <fullName evidence="2">Uncharacterized protein</fullName>
    </submittedName>
</protein>
<comment type="caution">
    <text evidence="2">The sequence shown here is derived from an EMBL/GenBank/DDBJ whole genome shotgun (WGS) entry which is preliminary data.</text>
</comment>
<dbReference type="EMBL" id="LEKV01005238">
    <property type="protein sequence ID" value="KVH89346.1"/>
    <property type="molecule type" value="Genomic_DNA"/>
</dbReference>
<keyword evidence="1" id="KW-1133">Transmembrane helix</keyword>
<reference evidence="2 3" key="1">
    <citation type="journal article" date="2016" name="Sci. Rep.">
        <title>The genome sequence of the outbreeding globe artichoke constructed de novo incorporating a phase-aware low-pass sequencing strategy of F1 progeny.</title>
        <authorList>
            <person name="Scaglione D."/>
            <person name="Reyes-Chin-Wo S."/>
            <person name="Acquadro A."/>
            <person name="Froenicke L."/>
            <person name="Portis E."/>
            <person name="Beitel C."/>
            <person name="Tirone M."/>
            <person name="Mauro R."/>
            <person name="Lo Monaco A."/>
            <person name="Mauromicale G."/>
            <person name="Faccioli P."/>
            <person name="Cattivelli L."/>
            <person name="Rieseberg L."/>
            <person name="Michelmore R."/>
            <person name="Lanteri S."/>
        </authorList>
    </citation>
    <scope>NUCLEOTIDE SEQUENCE [LARGE SCALE GENOMIC DNA]</scope>
    <source>
        <strain evidence="2">2C</strain>
    </source>
</reference>
<dbReference type="Proteomes" id="UP000243975">
    <property type="component" value="Unassembled WGS sequence"/>
</dbReference>
<dbReference type="Gramene" id="KVH89346">
    <property type="protein sequence ID" value="KVH89346"/>
    <property type="gene ID" value="Ccrd_008667"/>
</dbReference>
<dbReference type="AlphaFoldDB" id="A0A103XER1"/>
<evidence type="ECO:0000313" key="3">
    <source>
        <dbReference type="Proteomes" id="UP000243975"/>
    </source>
</evidence>
<keyword evidence="1" id="KW-0472">Membrane</keyword>
<organism evidence="2 3">
    <name type="scientific">Cynara cardunculus var. scolymus</name>
    <name type="common">Globe artichoke</name>
    <name type="synonym">Cynara scolymus</name>
    <dbReference type="NCBI Taxonomy" id="59895"/>
    <lineage>
        <taxon>Eukaryota</taxon>
        <taxon>Viridiplantae</taxon>
        <taxon>Streptophyta</taxon>
        <taxon>Embryophyta</taxon>
        <taxon>Tracheophyta</taxon>
        <taxon>Spermatophyta</taxon>
        <taxon>Magnoliopsida</taxon>
        <taxon>eudicotyledons</taxon>
        <taxon>Gunneridae</taxon>
        <taxon>Pentapetalae</taxon>
        <taxon>asterids</taxon>
        <taxon>campanulids</taxon>
        <taxon>Asterales</taxon>
        <taxon>Asteraceae</taxon>
        <taxon>Carduoideae</taxon>
        <taxon>Cardueae</taxon>
        <taxon>Carduinae</taxon>
        <taxon>Cynara</taxon>
    </lineage>
</organism>